<sequence length="87" mass="9343">MEIPDHAILLIFAAAVSGVGSVSVSVHRVPFLIFPSLSDAPDQLPDGKSAQPLGSTILYDSEPLCHAQTTKRYNWLTQPQGALTQNI</sequence>
<reference evidence="1 2" key="1">
    <citation type="submission" date="2018-12" db="EMBL/GenBank/DDBJ databases">
        <title>Genome of Verticillium dahliae isolate Getta Getta.</title>
        <authorList>
            <person name="Gardiner D.M."/>
        </authorList>
    </citation>
    <scope>NUCLEOTIDE SEQUENCE [LARGE SCALE GENOMIC DNA]</scope>
    <source>
        <strain evidence="1 2">Getta Getta</strain>
    </source>
</reference>
<dbReference type="EMBL" id="RSDZ01000050">
    <property type="protein sequence ID" value="RXG46530.1"/>
    <property type="molecule type" value="Genomic_DNA"/>
</dbReference>
<gene>
    <name evidence="1" type="ORF">VDGE_30583</name>
</gene>
<comment type="caution">
    <text evidence="1">The sequence shown here is derived from an EMBL/GenBank/DDBJ whole genome shotgun (WGS) entry which is preliminary data.</text>
</comment>
<dbReference type="AlphaFoldDB" id="A0A444RZE9"/>
<organism evidence="1 2">
    <name type="scientific">Verticillium dahliae</name>
    <name type="common">Verticillium wilt</name>
    <dbReference type="NCBI Taxonomy" id="27337"/>
    <lineage>
        <taxon>Eukaryota</taxon>
        <taxon>Fungi</taxon>
        <taxon>Dikarya</taxon>
        <taxon>Ascomycota</taxon>
        <taxon>Pezizomycotina</taxon>
        <taxon>Sordariomycetes</taxon>
        <taxon>Hypocreomycetidae</taxon>
        <taxon>Glomerellales</taxon>
        <taxon>Plectosphaerellaceae</taxon>
        <taxon>Verticillium</taxon>
    </lineage>
</organism>
<proteinExistence type="predicted"/>
<protein>
    <submittedName>
        <fullName evidence="1">Uncharacterized protein</fullName>
    </submittedName>
</protein>
<name>A0A444RZE9_VERDA</name>
<dbReference type="Proteomes" id="UP000288725">
    <property type="component" value="Unassembled WGS sequence"/>
</dbReference>
<evidence type="ECO:0000313" key="2">
    <source>
        <dbReference type="Proteomes" id="UP000288725"/>
    </source>
</evidence>
<evidence type="ECO:0000313" key="1">
    <source>
        <dbReference type="EMBL" id="RXG46530.1"/>
    </source>
</evidence>
<accession>A0A444RZE9</accession>